<protein>
    <recommendedName>
        <fullName evidence="3">histone deacetylase</fullName>
        <ecNumber evidence="3">3.5.1.98</ecNumber>
    </recommendedName>
</protein>
<keyword evidence="8" id="KW-0804">Transcription</keyword>
<keyword evidence="13" id="KW-1185">Reference proteome</keyword>
<dbReference type="InterPro" id="IPR023696">
    <property type="entry name" value="Ureohydrolase_dom_sf"/>
</dbReference>
<comment type="caution">
    <text evidence="12">The sequence shown here is derived from an EMBL/GenBank/DDBJ whole genome shotgun (WGS) entry which is preliminary data.</text>
</comment>
<dbReference type="CDD" id="cd09992">
    <property type="entry name" value="HDAC_classII"/>
    <property type="match status" value="1"/>
</dbReference>
<feature type="region of interest" description="Disordered" evidence="10">
    <location>
        <begin position="396"/>
        <end position="421"/>
    </location>
</feature>
<keyword evidence="7" id="KW-0805">Transcription regulation</keyword>
<feature type="domain" description="Histone deacetylase" evidence="11">
    <location>
        <begin position="27"/>
        <end position="338"/>
    </location>
</feature>
<evidence type="ECO:0000256" key="7">
    <source>
        <dbReference type="ARBA" id="ARBA00023015"/>
    </source>
</evidence>
<feature type="compositionally biased region" description="Polar residues" evidence="10">
    <location>
        <begin position="405"/>
        <end position="419"/>
    </location>
</feature>
<dbReference type="GO" id="GO:0005737">
    <property type="term" value="C:cytoplasm"/>
    <property type="evidence" value="ECO:0007669"/>
    <property type="project" value="TreeGrafter"/>
</dbReference>
<reference evidence="12 13" key="1">
    <citation type="journal article" date="2024" name="Science">
        <title>Giant polyketide synthase enzymes in the biosynthesis of giant marine polyether toxins.</title>
        <authorList>
            <person name="Fallon T.R."/>
            <person name="Shende V.V."/>
            <person name="Wierzbicki I.H."/>
            <person name="Pendleton A.L."/>
            <person name="Watervoot N.F."/>
            <person name="Auber R.P."/>
            <person name="Gonzalez D.J."/>
            <person name="Wisecaver J.H."/>
            <person name="Moore B.S."/>
        </authorList>
    </citation>
    <scope>NUCLEOTIDE SEQUENCE [LARGE SCALE GENOMIC DNA]</scope>
    <source>
        <strain evidence="12 13">12B1</strain>
    </source>
</reference>
<evidence type="ECO:0000256" key="3">
    <source>
        <dbReference type="ARBA" id="ARBA00012111"/>
    </source>
</evidence>
<name>A0AB34INA2_PRYPA</name>
<dbReference type="GO" id="GO:0141221">
    <property type="term" value="F:histone deacetylase activity, hydrolytic mechanism"/>
    <property type="evidence" value="ECO:0007669"/>
    <property type="project" value="UniProtKB-EC"/>
</dbReference>
<comment type="similarity">
    <text evidence="2">Belongs to the histone deacetylase family. HD type 2 subfamily.</text>
</comment>
<dbReference type="GO" id="GO:0000118">
    <property type="term" value="C:histone deacetylase complex"/>
    <property type="evidence" value="ECO:0007669"/>
    <property type="project" value="TreeGrafter"/>
</dbReference>
<dbReference type="PANTHER" id="PTHR10625:SF5">
    <property type="entry name" value="HISTONE DEACETYLASE"/>
    <property type="match status" value="1"/>
</dbReference>
<evidence type="ECO:0000313" key="13">
    <source>
        <dbReference type="Proteomes" id="UP001515480"/>
    </source>
</evidence>
<evidence type="ECO:0000256" key="1">
    <source>
        <dbReference type="ARBA" id="ARBA00004123"/>
    </source>
</evidence>
<evidence type="ECO:0000256" key="8">
    <source>
        <dbReference type="ARBA" id="ARBA00023163"/>
    </source>
</evidence>
<sequence length="470" mass="49964">MCRCGVCFNEEDALHAPPSRTAKDKGHMERPERTRLMWDGLCKSGLAAQCRRVAVREVTAAEAALCHSAEHWQALLALERAPPALRGAWVGASHAAERGTPVTRRGWAVGGGDMYHNGETARAVRLAAGGTLALTQLVCRGELDSGFAVVRPPGHHACADKMCGFCFLNSAAIAARAAVRSYGEARVLLLDWDVHHGNGTQQIFEDDPSVLYISLHKLAHGFFPGTGEATETGTGAGAGFTINVPWRHPGMGDAEYLVAFDMLVMPVARSFAPTLVVVSAGFDAAKGDLVGGMALSPLGFAAMTSRLKELAGGRVVLVLEGGYKPSAATKAAQACLRVLLNDPSIGCLPTSLAADSSASNVRLARGALHTLSEVIRIQSSFWPVLKGTVADLMKLSSRDGAPRQSGASECTSERASSPRDSVASDFAILELDDAPSFTEIDSIQQKRAKKKKKKKKNPDEEQQEQQQGLD</sequence>
<dbReference type="InterPro" id="IPR000286">
    <property type="entry name" value="HDACs"/>
</dbReference>
<keyword evidence="9" id="KW-0539">Nucleus</keyword>
<keyword evidence="5" id="KW-0378">Hydrolase</keyword>
<dbReference type="PANTHER" id="PTHR10625">
    <property type="entry name" value="HISTONE DEACETYLASE HDAC1-RELATED"/>
    <property type="match status" value="1"/>
</dbReference>
<evidence type="ECO:0000256" key="6">
    <source>
        <dbReference type="ARBA" id="ARBA00022853"/>
    </source>
</evidence>
<dbReference type="InterPro" id="IPR023801">
    <property type="entry name" value="His_deacetylse_dom"/>
</dbReference>
<dbReference type="InterPro" id="IPR037138">
    <property type="entry name" value="His_deacetylse_dom_sf"/>
</dbReference>
<dbReference type="EC" id="3.5.1.98" evidence="3"/>
<dbReference type="EMBL" id="JBGBPQ010000023">
    <property type="protein sequence ID" value="KAL1500626.1"/>
    <property type="molecule type" value="Genomic_DNA"/>
</dbReference>
<gene>
    <name evidence="12" type="ORF">AB1Y20_013278</name>
</gene>
<evidence type="ECO:0000256" key="2">
    <source>
        <dbReference type="ARBA" id="ARBA00007738"/>
    </source>
</evidence>
<evidence type="ECO:0000259" key="11">
    <source>
        <dbReference type="Pfam" id="PF00850"/>
    </source>
</evidence>
<evidence type="ECO:0000256" key="4">
    <source>
        <dbReference type="ARBA" id="ARBA00022491"/>
    </source>
</evidence>
<organism evidence="12 13">
    <name type="scientific">Prymnesium parvum</name>
    <name type="common">Toxic golden alga</name>
    <dbReference type="NCBI Taxonomy" id="97485"/>
    <lineage>
        <taxon>Eukaryota</taxon>
        <taxon>Haptista</taxon>
        <taxon>Haptophyta</taxon>
        <taxon>Prymnesiophyceae</taxon>
        <taxon>Prymnesiales</taxon>
        <taxon>Prymnesiaceae</taxon>
        <taxon>Prymnesium</taxon>
    </lineage>
</organism>
<comment type="subcellular location">
    <subcellularLocation>
        <location evidence="1">Nucleus</location>
    </subcellularLocation>
</comment>
<dbReference type="SUPFAM" id="SSF52768">
    <property type="entry name" value="Arginase/deacetylase"/>
    <property type="match status" value="1"/>
</dbReference>
<keyword evidence="4" id="KW-0678">Repressor</keyword>
<dbReference type="AlphaFoldDB" id="A0AB34INA2"/>
<evidence type="ECO:0000256" key="10">
    <source>
        <dbReference type="SAM" id="MobiDB-lite"/>
    </source>
</evidence>
<dbReference type="PRINTS" id="PR01270">
    <property type="entry name" value="HDASUPER"/>
</dbReference>
<evidence type="ECO:0000313" key="12">
    <source>
        <dbReference type="EMBL" id="KAL1500626.1"/>
    </source>
</evidence>
<feature type="region of interest" description="Disordered" evidence="10">
    <location>
        <begin position="439"/>
        <end position="470"/>
    </location>
</feature>
<dbReference type="Proteomes" id="UP001515480">
    <property type="component" value="Unassembled WGS sequence"/>
</dbReference>
<dbReference type="Pfam" id="PF00850">
    <property type="entry name" value="Hist_deacetyl"/>
    <property type="match status" value="1"/>
</dbReference>
<evidence type="ECO:0000256" key="5">
    <source>
        <dbReference type="ARBA" id="ARBA00022801"/>
    </source>
</evidence>
<accession>A0AB34INA2</accession>
<proteinExistence type="inferred from homology"/>
<dbReference type="GO" id="GO:0040029">
    <property type="term" value="P:epigenetic regulation of gene expression"/>
    <property type="evidence" value="ECO:0007669"/>
    <property type="project" value="TreeGrafter"/>
</dbReference>
<keyword evidence="6" id="KW-0156">Chromatin regulator</keyword>
<evidence type="ECO:0000256" key="9">
    <source>
        <dbReference type="ARBA" id="ARBA00023242"/>
    </source>
</evidence>
<dbReference type="Gene3D" id="3.40.800.20">
    <property type="entry name" value="Histone deacetylase domain"/>
    <property type="match status" value="1"/>
</dbReference>
<feature type="compositionally biased region" description="Basic residues" evidence="10">
    <location>
        <begin position="446"/>
        <end position="456"/>
    </location>
</feature>